<sequence>MLVPETQLKTAYSRLAVTSQSATTAASLVGSLLLSIAGVLGMVVTAIVSYTTSLVFQRQIAVEREPTRVQTRSARDGFQILFASKALRSLTVSAALTNAGVMLGNTMLPVLVHRDLEIPSAVFAIMGVVASIGAVLGSAVAPLLTTRIGLRRLRICSALIAGPAVLFAVYCRQLPGHEVIWLMLQAFLWNLLVSISSVAGADVLPRVAPRHRLASVGAAQRTITLGIMPISALIGGAVGAYTGTTAMIWVWAGLAVAAALPLLRVSELDQF</sequence>
<feature type="transmembrane region" description="Helical" evidence="6">
    <location>
        <begin position="121"/>
        <end position="141"/>
    </location>
</feature>
<name>A0ABS2TGP2_9ACTO</name>
<gene>
    <name evidence="7" type="ORF">JVW63_08820</name>
</gene>
<dbReference type="InterPro" id="IPR036259">
    <property type="entry name" value="MFS_trans_sf"/>
</dbReference>
<dbReference type="Proteomes" id="UP000705983">
    <property type="component" value="Unassembled WGS sequence"/>
</dbReference>
<evidence type="ECO:0000256" key="1">
    <source>
        <dbReference type="ARBA" id="ARBA00004651"/>
    </source>
</evidence>
<feature type="transmembrane region" description="Helical" evidence="6">
    <location>
        <begin position="153"/>
        <end position="170"/>
    </location>
</feature>
<dbReference type="SUPFAM" id="SSF103473">
    <property type="entry name" value="MFS general substrate transporter"/>
    <property type="match status" value="1"/>
</dbReference>
<evidence type="ECO:0000256" key="3">
    <source>
        <dbReference type="ARBA" id="ARBA00022692"/>
    </source>
</evidence>
<dbReference type="Pfam" id="PF07690">
    <property type="entry name" value="MFS_1"/>
    <property type="match status" value="1"/>
</dbReference>
<dbReference type="RefSeq" id="WP_187996925.1">
    <property type="nucleotide sequence ID" value="NZ_JACEXG010000005.1"/>
</dbReference>
<keyword evidence="8" id="KW-1185">Reference proteome</keyword>
<dbReference type="PANTHER" id="PTHR23513:SF6">
    <property type="entry name" value="MAJOR FACILITATOR SUPERFAMILY ASSOCIATED DOMAIN-CONTAINING PROTEIN"/>
    <property type="match status" value="1"/>
</dbReference>
<evidence type="ECO:0000256" key="5">
    <source>
        <dbReference type="ARBA" id="ARBA00023136"/>
    </source>
</evidence>
<evidence type="ECO:0000256" key="4">
    <source>
        <dbReference type="ARBA" id="ARBA00022989"/>
    </source>
</evidence>
<dbReference type="InterPro" id="IPR011701">
    <property type="entry name" value="MFS"/>
</dbReference>
<evidence type="ECO:0000313" key="7">
    <source>
        <dbReference type="EMBL" id="MBM9433797.1"/>
    </source>
</evidence>
<keyword evidence="5 6" id="KW-0472">Membrane</keyword>
<protein>
    <submittedName>
        <fullName evidence="7">MFS transporter</fullName>
    </submittedName>
</protein>
<feature type="transmembrane region" description="Helical" evidence="6">
    <location>
        <begin position="248"/>
        <end position="265"/>
    </location>
</feature>
<evidence type="ECO:0000256" key="2">
    <source>
        <dbReference type="ARBA" id="ARBA00022475"/>
    </source>
</evidence>
<dbReference type="Gene3D" id="1.20.1250.20">
    <property type="entry name" value="MFS general substrate transporter like domains"/>
    <property type="match status" value="1"/>
</dbReference>
<evidence type="ECO:0000256" key="6">
    <source>
        <dbReference type="SAM" id="Phobius"/>
    </source>
</evidence>
<proteinExistence type="predicted"/>
<dbReference type="EMBL" id="JAFFJS010000005">
    <property type="protein sequence ID" value="MBM9433797.1"/>
    <property type="molecule type" value="Genomic_DNA"/>
</dbReference>
<feature type="transmembrane region" description="Helical" evidence="6">
    <location>
        <begin position="182"/>
        <end position="201"/>
    </location>
</feature>
<comment type="caution">
    <text evidence="7">The sequence shown here is derived from an EMBL/GenBank/DDBJ whole genome shotgun (WGS) entry which is preliminary data.</text>
</comment>
<evidence type="ECO:0000313" key="8">
    <source>
        <dbReference type="Proteomes" id="UP000705983"/>
    </source>
</evidence>
<organism evidence="7 8">
    <name type="scientific">Flaviflexus equikiangi</name>
    <dbReference type="NCBI Taxonomy" id="2758573"/>
    <lineage>
        <taxon>Bacteria</taxon>
        <taxon>Bacillati</taxon>
        <taxon>Actinomycetota</taxon>
        <taxon>Actinomycetes</taxon>
        <taxon>Actinomycetales</taxon>
        <taxon>Actinomycetaceae</taxon>
        <taxon>Flaviflexus</taxon>
    </lineage>
</organism>
<keyword evidence="4 6" id="KW-1133">Transmembrane helix</keyword>
<comment type="subcellular location">
    <subcellularLocation>
        <location evidence="1">Cell membrane</location>
        <topology evidence="1">Multi-pass membrane protein</topology>
    </subcellularLocation>
</comment>
<reference evidence="8" key="1">
    <citation type="submission" date="2021-02" db="EMBL/GenBank/DDBJ databases">
        <title>Leucobacter sp. CX169.</title>
        <authorList>
            <person name="Cheng Y."/>
        </authorList>
    </citation>
    <scope>NUCLEOTIDE SEQUENCE [LARGE SCALE GENOMIC DNA]</scope>
    <source>
        <strain evidence="8">JY899</strain>
    </source>
</reference>
<feature type="transmembrane region" description="Helical" evidence="6">
    <location>
        <begin position="222"/>
        <end position="242"/>
    </location>
</feature>
<feature type="transmembrane region" description="Helical" evidence="6">
    <location>
        <begin position="32"/>
        <end position="56"/>
    </location>
</feature>
<keyword evidence="2" id="KW-1003">Cell membrane</keyword>
<dbReference type="PANTHER" id="PTHR23513">
    <property type="entry name" value="INTEGRAL MEMBRANE EFFLUX PROTEIN-RELATED"/>
    <property type="match status" value="1"/>
</dbReference>
<accession>A0ABS2TGP2</accession>
<keyword evidence="3 6" id="KW-0812">Transmembrane</keyword>
<feature type="transmembrane region" description="Helical" evidence="6">
    <location>
        <begin position="77"/>
        <end position="101"/>
    </location>
</feature>